<protein>
    <submittedName>
        <fullName evidence="3">Ribosomal protein S12 methylthiotransferase accessory factor</fullName>
    </submittedName>
</protein>
<dbReference type="RefSeq" id="WP_168039916.1">
    <property type="nucleotide sequence ID" value="NZ_JAATJH010000009.1"/>
</dbReference>
<dbReference type="Pfam" id="PF02624">
    <property type="entry name" value="YcaO"/>
    <property type="match status" value="1"/>
</dbReference>
<evidence type="ECO:0000256" key="1">
    <source>
        <dbReference type="SAM" id="MobiDB-lite"/>
    </source>
</evidence>
<dbReference type="Gene3D" id="3.30.40.250">
    <property type="match status" value="1"/>
</dbReference>
<accession>A0ABX0XG25</accession>
<dbReference type="PANTHER" id="PTHR37809:SF1">
    <property type="entry name" value="RIBOSOMAL PROTEIN S12 METHYLTHIOTRANSFERASE ACCESSORY FACTOR YCAO"/>
    <property type="match status" value="1"/>
</dbReference>
<proteinExistence type="predicted"/>
<dbReference type="Gene3D" id="3.30.1330.230">
    <property type="match status" value="1"/>
</dbReference>
<dbReference type="EMBL" id="JAATJH010000009">
    <property type="protein sequence ID" value="NJC28162.1"/>
    <property type="molecule type" value="Genomic_DNA"/>
</dbReference>
<dbReference type="Proteomes" id="UP000770785">
    <property type="component" value="Unassembled WGS sequence"/>
</dbReference>
<dbReference type="PROSITE" id="PS51664">
    <property type="entry name" value="YCAO"/>
    <property type="match status" value="1"/>
</dbReference>
<evidence type="ECO:0000313" key="3">
    <source>
        <dbReference type="EMBL" id="NJC28162.1"/>
    </source>
</evidence>
<keyword evidence="3" id="KW-0689">Ribosomal protein</keyword>
<feature type="domain" description="YcaO" evidence="2">
    <location>
        <begin position="54"/>
        <end position="433"/>
    </location>
</feature>
<dbReference type="InterPro" id="IPR003776">
    <property type="entry name" value="YcaO-like_dom"/>
</dbReference>
<evidence type="ECO:0000259" key="2">
    <source>
        <dbReference type="PROSITE" id="PS51664"/>
    </source>
</evidence>
<keyword evidence="3" id="KW-0687">Ribonucleoprotein</keyword>
<comment type="caution">
    <text evidence="3">The sequence shown here is derived from an EMBL/GenBank/DDBJ whole genome shotgun (WGS) entry which is preliminary data.</text>
</comment>
<dbReference type="GO" id="GO:0005840">
    <property type="term" value="C:ribosome"/>
    <property type="evidence" value="ECO:0007669"/>
    <property type="project" value="UniProtKB-KW"/>
</dbReference>
<sequence length="518" mass="57608">MPQPLLKIATEKYRKSLPSGTLQEFRIDPVDYLGVPIVNVDFWAEDGLVSNGIGYGRTPEAAQLGAYGELCEERHTIAGFAELPQETGSYRSLVEKYGTEKVIDPLTLVLEAGSPYDEDYELQWVPIRRYADGLECWVPAEFVACSNGQVDYPNRLTTAIRNGSGAGDTETRALLHGTLELLQRDGNVDCFRALDRGLVIDPETLPQDCKDLIAELAEKGLHVTCKLARVTCGCVSVYAVGDDRTDDDFPLSVTATGEGADTDYRTALLKAITECASSHGRKRFNNIDWPEVEGVVPEGFRERILGDIDLAKEEARALDAMVVWLSGSRAELRAKLADNVFLEREIIDCRTLPANRFDTLEEQWFFVLEQLAAEGLTPYVFRSGTTGGHCHVVKMIVPGIEQELGSYHRLGERGVRRLLEREDVELISRQDGPGRKRVLLTEAAEIRLGGSCWLETDRLDKLIEPVYALYREPSAHAARYAIDQQRLGYTSDELAGHSASLHDHQDTSEENPTSNHSH</sequence>
<dbReference type="Gene3D" id="3.30.160.660">
    <property type="match status" value="1"/>
</dbReference>
<feature type="region of interest" description="Disordered" evidence="1">
    <location>
        <begin position="496"/>
        <end position="518"/>
    </location>
</feature>
<dbReference type="PANTHER" id="PTHR37809">
    <property type="entry name" value="RIBOSOMAL PROTEIN S12 METHYLTHIOTRANSFERASE ACCESSORY FACTOR YCAO"/>
    <property type="match status" value="1"/>
</dbReference>
<evidence type="ECO:0000313" key="4">
    <source>
        <dbReference type="Proteomes" id="UP000770785"/>
    </source>
</evidence>
<keyword evidence="4" id="KW-1185">Reference proteome</keyword>
<organism evidence="3 4">
    <name type="scientific">Neolewinella antarctica</name>
    <dbReference type="NCBI Taxonomy" id="442734"/>
    <lineage>
        <taxon>Bacteria</taxon>
        <taxon>Pseudomonadati</taxon>
        <taxon>Bacteroidota</taxon>
        <taxon>Saprospiria</taxon>
        <taxon>Saprospirales</taxon>
        <taxon>Lewinellaceae</taxon>
        <taxon>Neolewinella</taxon>
    </lineage>
</organism>
<name>A0ABX0XG25_9BACT</name>
<gene>
    <name evidence="3" type="ORF">GGR27_003683</name>
</gene>
<reference evidence="3 4" key="1">
    <citation type="submission" date="2020-03" db="EMBL/GenBank/DDBJ databases">
        <title>Genomic Encyclopedia of Type Strains, Phase IV (KMG-IV): sequencing the most valuable type-strain genomes for metagenomic binning, comparative biology and taxonomic classification.</title>
        <authorList>
            <person name="Goeker M."/>
        </authorList>
    </citation>
    <scope>NUCLEOTIDE SEQUENCE [LARGE SCALE GENOMIC DNA]</scope>
    <source>
        <strain evidence="3 4">DSM 105096</strain>
    </source>
</reference>